<reference evidence="2" key="1">
    <citation type="submission" date="2018-11" db="EMBL/GenBank/DDBJ databases">
        <authorList>
            <consortium name="Pathogen Informatics"/>
        </authorList>
    </citation>
    <scope>NUCLEOTIDE SEQUENCE</scope>
</reference>
<proteinExistence type="predicted"/>
<evidence type="ECO:0000256" key="1">
    <source>
        <dbReference type="SAM" id="MobiDB-lite"/>
    </source>
</evidence>
<protein>
    <submittedName>
        <fullName evidence="2">Uncharacterized protein</fullName>
    </submittedName>
</protein>
<name>A0A3S5AK04_9PLAT</name>
<gene>
    <name evidence="2" type="ORF">PXEA_LOCUS15540</name>
</gene>
<organism evidence="2 3">
    <name type="scientific">Protopolystoma xenopodis</name>
    <dbReference type="NCBI Taxonomy" id="117903"/>
    <lineage>
        <taxon>Eukaryota</taxon>
        <taxon>Metazoa</taxon>
        <taxon>Spiralia</taxon>
        <taxon>Lophotrochozoa</taxon>
        <taxon>Platyhelminthes</taxon>
        <taxon>Monogenea</taxon>
        <taxon>Polyopisthocotylea</taxon>
        <taxon>Polystomatidea</taxon>
        <taxon>Polystomatidae</taxon>
        <taxon>Protopolystoma</taxon>
    </lineage>
</organism>
<comment type="caution">
    <text evidence="2">The sequence shown here is derived from an EMBL/GenBank/DDBJ whole genome shotgun (WGS) entry which is preliminary data.</text>
</comment>
<sequence>MNVKEAFTSAEHSRSEGENRRRRSGKKSETKPLANMQSIIYARVFPSDELAPPGLGLRNSEDVPQENAVSTPPSDAIIPGLASRPASRGNREETAVESRWSGLVSKASLRSCLRGRRLFAVVNAPRHDTVGGCDPDH</sequence>
<feature type="region of interest" description="Disordered" evidence="1">
    <location>
        <begin position="51"/>
        <end position="93"/>
    </location>
</feature>
<dbReference type="AlphaFoldDB" id="A0A3S5AK04"/>
<dbReference type="EMBL" id="CAAALY010054713">
    <property type="protein sequence ID" value="VEL22100.1"/>
    <property type="molecule type" value="Genomic_DNA"/>
</dbReference>
<evidence type="ECO:0000313" key="3">
    <source>
        <dbReference type="Proteomes" id="UP000784294"/>
    </source>
</evidence>
<evidence type="ECO:0000313" key="2">
    <source>
        <dbReference type="EMBL" id="VEL22100.1"/>
    </source>
</evidence>
<dbReference type="Proteomes" id="UP000784294">
    <property type="component" value="Unassembled WGS sequence"/>
</dbReference>
<keyword evidence="3" id="KW-1185">Reference proteome</keyword>
<accession>A0A3S5AK04</accession>
<feature type="region of interest" description="Disordered" evidence="1">
    <location>
        <begin position="1"/>
        <end position="34"/>
    </location>
</feature>